<name>A0ABY0P0U9_9HYPH</name>
<dbReference type="PANTHER" id="PTHR36933:SF1">
    <property type="entry name" value="SLL0788 PROTEIN"/>
    <property type="match status" value="1"/>
</dbReference>
<dbReference type="InterPro" id="IPR005183">
    <property type="entry name" value="DUF305_CopM-like"/>
</dbReference>
<proteinExistence type="predicted"/>
<dbReference type="InterPro" id="IPR012347">
    <property type="entry name" value="Ferritin-like"/>
</dbReference>
<protein>
    <recommendedName>
        <fullName evidence="2">DUF305 domain-containing protein</fullName>
    </recommendedName>
</protein>
<evidence type="ECO:0000313" key="4">
    <source>
        <dbReference type="Proteomes" id="UP000199468"/>
    </source>
</evidence>
<evidence type="ECO:0000256" key="1">
    <source>
        <dbReference type="SAM" id="MobiDB-lite"/>
    </source>
</evidence>
<organism evidence="3 4">
    <name type="scientific">Bosea robiniae</name>
    <dbReference type="NCBI Taxonomy" id="1036780"/>
    <lineage>
        <taxon>Bacteria</taxon>
        <taxon>Pseudomonadati</taxon>
        <taxon>Pseudomonadota</taxon>
        <taxon>Alphaproteobacteria</taxon>
        <taxon>Hyphomicrobiales</taxon>
        <taxon>Boseaceae</taxon>
        <taxon>Bosea</taxon>
    </lineage>
</organism>
<feature type="domain" description="DUF305" evidence="2">
    <location>
        <begin position="34"/>
        <end position="109"/>
    </location>
</feature>
<dbReference type="EMBL" id="FNBZ01000004">
    <property type="protein sequence ID" value="SDG59943.1"/>
    <property type="molecule type" value="Genomic_DNA"/>
</dbReference>
<gene>
    <name evidence="3" type="ORF">SAMN05421844_104453</name>
</gene>
<dbReference type="PANTHER" id="PTHR36933">
    <property type="entry name" value="SLL0788 PROTEIN"/>
    <property type="match status" value="1"/>
</dbReference>
<accession>A0ABY0P0U9</accession>
<comment type="caution">
    <text evidence="3">The sequence shown here is derived from an EMBL/GenBank/DDBJ whole genome shotgun (WGS) entry which is preliminary data.</text>
</comment>
<evidence type="ECO:0000259" key="2">
    <source>
        <dbReference type="Pfam" id="PF03713"/>
    </source>
</evidence>
<sequence length="130" mass="14173">MPVHDHSNHGGAMPPSPDKTTAAAAAAPKGYDTYLSDMHVGMEKMMRDMHADPPSGDPDIDFLAMMVPHHWGAVEMARLVLRDGRDPIVREIAEAILAGQQTEMQGMRGRLEALRRGDDDYPSLSGNRGP</sequence>
<evidence type="ECO:0000313" key="3">
    <source>
        <dbReference type="EMBL" id="SDG59943.1"/>
    </source>
</evidence>
<keyword evidence="4" id="KW-1185">Reference proteome</keyword>
<reference evidence="3 4" key="1">
    <citation type="submission" date="2016-10" db="EMBL/GenBank/DDBJ databases">
        <authorList>
            <person name="Varghese N."/>
            <person name="Submissions S."/>
        </authorList>
    </citation>
    <scope>NUCLEOTIDE SEQUENCE [LARGE SCALE GENOMIC DNA]</scope>
    <source>
        <strain evidence="3 4">DSM 26672</strain>
    </source>
</reference>
<feature type="region of interest" description="Disordered" evidence="1">
    <location>
        <begin position="1"/>
        <end position="25"/>
    </location>
</feature>
<dbReference type="Gene3D" id="1.20.1260.10">
    <property type="match status" value="1"/>
</dbReference>
<dbReference type="Proteomes" id="UP000199468">
    <property type="component" value="Unassembled WGS sequence"/>
</dbReference>
<dbReference type="Pfam" id="PF03713">
    <property type="entry name" value="DUF305"/>
    <property type="match status" value="1"/>
</dbReference>